<dbReference type="WBParaSite" id="ALUE_0002296901-mRNA-1">
    <property type="protein sequence ID" value="ALUE_0002296901-mRNA-1"/>
    <property type="gene ID" value="ALUE_0002296901"/>
</dbReference>
<dbReference type="InterPro" id="IPR048960">
    <property type="entry name" value="POLQ-like_helical"/>
</dbReference>
<keyword evidence="9" id="KW-1185">Reference proteome</keyword>
<dbReference type="Pfam" id="PF21099">
    <property type="entry name" value="POLQ_helical"/>
    <property type="match status" value="1"/>
</dbReference>
<dbReference type="PANTHER" id="PTHR47961">
    <property type="entry name" value="DNA POLYMERASE THETA, PUTATIVE (AFU_ORTHOLOGUE AFUA_1G05260)-RELATED"/>
    <property type="match status" value="1"/>
</dbReference>
<evidence type="ECO:0000259" key="8">
    <source>
        <dbReference type="Pfam" id="PF21099"/>
    </source>
</evidence>
<dbReference type="Pfam" id="PF20470">
    <property type="entry name" value="HTH_61"/>
    <property type="match status" value="1"/>
</dbReference>
<dbReference type="GO" id="GO:0005524">
    <property type="term" value="F:ATP binding"/>
    <property type="evidence" value="ECO:0007669"/>
    <property type="project" value="UniProtKB-KW"/>
</dbReference>
<keyword evidence="3" id="KW-0347">Helicase</keyword>
<evidence type="ECO:0000259" key="7">
    <source>
        <dbReference type="Pfam" id="PF20470"/>
    </source>
</evidence>
<protein>
    <submittedName>
        <fullName evidence="10">HTH_61 domain-containing protein</fullName>
    </submittedName>
</protein>
<keyword evidence="1" id="KW-0547">Nucleotide-binding</keyword>
<proteinExistence type="predicted"/>
<sequence length="263" mass="28647">MLAGPLMECKSGLSDRSLLSAFLLDLVSLKIADTMEHFGAVISTTLFGMQNDDAASIVEECVNDLLNKRMISCSAIADTMEHFGAVISTTLFGMQNDDAASIVEECVNDLLNKRMISCSAVGTYSVTILGDAAFTANIPPIAALAINTSLLDNLSMGIVLSSHFHLIFTIIPFDIVIDVDWNVFYDEYRSLSISEQKLLGTMGIQEKDLVKCFVERPKLVSSFLSVITGKNKKIIVTGLSLVPFISFTCLFVTLKVGCNIFIF</sequence>
<keyword evidence="6" id="KW-0812">Transmembrane</keyword>
<dbReference type="PANTHER" id="PTHR47961:SF12">
    <property type="entry name" value="HELICASE POLQ-LIKE"/>
    <property type="match status" value="1"/>
</dbReference>
<keyword evidence="6" id="KW-0472">Membrane</keyword>
<evidence type="ECO:0000256" key="2">
    <source>
        <dbReference type="ARBA" id="ARBA00022801"/>
    </source>
</evidence>
<accession>A0A0M3IW41</accession>
<name>A0A0M3IW41_ASCLU</name>
<dbReference type="AlphaFoldDB" id="A0A0M3IW41"/>
<evidence type="ECO:0000256" key="3">
    <source>
        <dbReference type="ARBA" id="ARBA00022806"/>
    </source>
</evidence>
<evidence type="ECO:0000313" key="10">
    <source>
        <dbReference type="WBParaSite" id="ALUE_0002296901-mRNA-1"/>
    </source>
</evidence>
<dbReference type="InterPro" id="IPR046931">
    <property type="entry name" value="HTH_61"/>
</dbReference>
<dbReference type="GO" id="GO:0016787">
    <property type="term" value="F:hydrolase activity"/>
    <property type="evidence" value="ECO:0007669"/>
    <property type="project" value="UniProtKB-KW"/>
</dbReference>
<feature type="domain" description="DNA polymerase theta-like helix-turn-helix" evidence="7">
    <location>
        <begin position="2"/>
        <end position="71"/>
    </location>
</feature>
<evidence type="ECO:0000313" key="9">
    <source>
        <dbReference type="Proteomes" id="UP000036681"/>
    </source>
</evidence>
<dbReference type="InterPro" id="IPR050474">
    <property type="entry name" value="Hel308_SKI2-like"/>
</dbReference>
<reference evidence="10" key="1">
    <citation type="submission" date="2017-02" db="UniProtKB">
        <authorList>
            <consortium name="WormBaseParasite"/>
        </authorList>
    </citation>
    <scope>IDENTIFICATION</scope>
</reference>
<keyword evidence="2" id="KW-0378">Hydrolase</keyword>
<keyword evidence="6" id="KW-1133">Transmembrane helix</keyword>
<organism evidence="9 10">
    <name type="scientific">Ascaris lumbricoides</name>
    <name type="common">Giant roundworm</name>
    <dbReference type="NCBI Taxonomy" id="6252"/>
    <lineage>
        <taxon>Eukaryota</taxon>
        <taxon>Metazoa</taxon>
        <taxon>Ecdysozoa</taxon>
        <taxon>Nematoda</taxon>
        <taxon>Chromadorea</taxon>
        <taxon>Rhabditida</taxon>
        <taxon>Spirurina</taxon>
        <taxon>Ascaridomorpha</taxon>
        <taxon>Ascaridoidea</taxon>
        <taxon>Ascarididae</taxon>
        <taxon>Ascaris</taxon>
    </lineage>
</organism>
<comment type="catalytic activity">
    <reaction evidence="5">
        <text>ATP + H2O = ADP + phosphate + H(+)</text>
        <dbReference type="Rhea" id="RHEA:13065"/>
        <dbReference type="ChEBI" id="CHEBI:15377"/>
        <dbReference type="ChEBI" id="CHEBI:15378"/>
        <dbReference type="ChEBI" id="CHEBI:30616"/>
        <dbReference type="ChEBI" id="CHEBI:43474"/>
        <dbReference type="ChEBI" id="CHEBI:456216"/>
        <dbReference type="EC" id="5.6.2.4"/>
    </reaction>
</comment>
<feature type="transmembrane region" description="Helical" evidence="6">
    <location>
        <begin position="234"/>
        <end position="262"/>
    </location>
</feature>
<keyword evidence="4" id="KW-0067">ATP-binding</keyword>
<dbReference type="Proteomes" id="UP000036681">
    <property type="component" value="Unplaced"/>
</dbReference>
<evidence type="ECO:0000256" key="5">
    <source>
        <dbReference type="ARBA" id="ARBA00048988"/>
    </source>
</evidence>
<evidence type="ECO:0000256" key="4">
    <source>
        <dbReference type="ARBA" id="ARBA00022840"/>
    </source>
</evidence>
<evidence type="ECO:0000256" key="1">
    <source>
        <dbReference type="ARBA" id="ARBA00022741"/>
    </source>
</evidence>
<feature type="domain" description="POLQ-like helical" evidence="8">
    <location>
        <begin position="143"/>
        <end position="213"/>
    </location>
</feature>
<evidence type="ECO:0000256" key="6">
    <source>
        <dbReference type="SAM" id="Phobius"/>
    </source>
</evidence>
<dbReference type="GO" id="GO:0043138">
    <property type="term" value="F:3'-5' DNA helicase activity"/>
    <property type="evidence" value="ECO:0007669"/>
    <property type="project" value="UniProtKB-EC"/>
</dbReference>